<dbReference type="InterPro" id="IPR013087">
    <property type="entry name" value="Znf_C2H2_type"/>
</dbReference>
<dbReference type="EMBL" id="JEMT01028379">
    <property type="protein sequence ID" value="EXX54951.1"/>
    <property type="molecule type" value="Genomic_DNA"/>
</dbReference>
<dbReference type="PROSITE" id="PS50157">
    <property type="entry name" value="ZINC_FINGER_C2H2_2"/>
    <property type="match status" value="1"/>
</dbReference>
<sequence length="172" mass="19479">MIFPGSEKEGTNESVVPWKWLENHTRMCQYSLDIKKCEDASCCSPKRNKEAAILLAENDGFLPSVTKGKDGHFLNPIHILEYCDKLKIPGYDAHCPSINANTYGRLCCPECNAYFPTLSIVAQHKKNHHPKRRGRPARKKNPTNSIDDFSVVPVCDVRVLIINDREIQLEGE</sequence>
<comment type="caution">
    <text evidence="4">The sequence shown here is derived from an EMBL/GenBank/DDBJ whole genome shotgun (WGS) entry which is preliminary data.</text>
</comment>
<feature type="compositionally biased region" description="Basic residues" evidence="2">
    <location>
        <begin position="125"/>
        <end position="141"/>
    </location>
</feature>
<dbReference type="PROSITE" id="PS00028">
    <property type="entry name" value="ZINC_FINGER_C2H2_1"/>
    <property type="match status" value="1"/>
</dbReference>
<evidence type="ECO:0000313" key="4">
    <source>
        <dbReference type="EMBL" id="EXX54951.1"/>
    </source>
</evidence>
<evidence type="ECO:0000256" key="1">
    <source>
        <dbReference type="PROSITE-ProRule" id="PRU00042"/>
    </source>
</evidence>
<feature type="region of interest" description="Disordered" evidence="2">
    <location>
        <begin position="125"/>
        <end position="145"/>
    </location>
</feature>
<evidence type="ECO:0000313" key="5">
    <source>
        <dbReference type="Proteomes" id="UP000022910"/>
    </source>
</evidence>
<keyword evidence="1" id="KW-0862">Zinc</keyword>
<organism evidence="4 5">
    <name type="scientific">Rhizophagus irregularis (strain DAOM 197198w)</name>
    <name type="common">Glomus intraradices</name>
    <dbReference type="NCBI Taxonomy" id="1432141"/>
    <lineage>
        <taxon>Eukaryota</taxon>
        <taxon>Fungi</taxon>
        <taxon>Fungi incertae sedis</taxon>
        <taxon>Mucoromycota</taxon>
        <taxon>Glomeromycotina</taxon>
        <taxon>Glomeromycetes</taxon>
        <taxon>Glomerales</taxon>
        <taxon>Glomeraceae</taxon>
        <taxon>Rhizophagus</taxon>
    </lineage>
</organism>
<evidence type="ECO:0000259" key="3">
    <source>
        <dbReference type="PROSITE" id="PS50157"/>
    </source>
</evidence>
<dbReference type="HOGENOM" id="CLU_029278_0_1_1"/>
<dbReference type="AlphaFoldDB" id="A0A015K693"/>
<name>A0A015K693_RHIIW</name>
<keyword evidence="1" id="KW-0479">Metal-binding</keyword>
<dbReference type="OrthoDB" id="2442841at2759"/>
<keyword evidence="5" id="KW-1185">Reference proteome</keyword>
<feature type="domain" description="C2H2-type" evidence="3">
    <location>
        <begin position="106"/>
        <end position="133"/>
    </location>
</feature>
<reference evidence="4 5" key="1">
    <citation type="submission" date="2014-02" db="EMBL/GenBank/DDBJ databases">
        <title>Single nucleus genome sequencing reveals high similarity among nuclei of an endomycorrhizal fungus.</title>
        <authorList>
            <person name="Lin K."/>
            <person name="Geurts R."/>
            <person name="Zhang Z."/>
            <person name="Limpens E."/>
            <person name="Saunders D.G."/>
            <person name="Mu D."/>
            <person name="Pang E."/>
            <person name="Cao H."/>
            <person name="Cha H."/>
            <person name="Lin T."/>
            <person name="Zhou Q."/>
            <person name="Shang Y."/>
            <person name="Li Y."/>
            <person name="Ivanov S."/>
            <person name="Sharma T."/>
            <person name="Velzen R.V."/>
            <person name="Ruijter N.D."/>
            <person name="Aanen D.K."/>
            <person name="Win J."/>
            <person name="Kamoun S."/>
            <person name="Bisseling T."/>
            <person name="Huang S."/>
        </authorList>
    </citation>
    <scope>NUCLEOTIDE SEQUENCE [LARGE SCALE GENOMIC DNA]</scope>
    <source>
        <strain evidence="5">DAOM197198w</strain>
    </source>
</reference>
<proteinExistence type="predicted"/>
<dbReference type="GO" id="GO:0008270">
    <property type="term" value="F:zinc ion binding"/>
    <property type="evidence" value="ECO:0007669"/>
    <property type="project" value="UniProtKB-KW"/>
</dbReference>
<evidence type="ECO:0000256" key="2">
    <source>
        <dbReference type="SAM" id="MobiDB-lite"/>
    </source>
</evidence>
<keyword evidence="1" id="KW-0863">Zinc-finger</keyword>
<gene>
    <name evidence="4" type="ORF">RirG_229830</name>
</gene>
<protein>
    <recommendedName>
        <fullName evidence="3">C2H2-type domain-containing protein</fullName>
    </recommendedName>
</protein>
<dbReference type="Proteomes" id="UP000022910">
    <property type="component" value="Unassembled WGS sequence"/>
</dbReference>
<accession>A0A015K693</accession>